<feature type="compositionally biased region" description="Low complexity" evidence="5">
    <location>
        <begin position="79"/>
        <end position="96"/>
    </location>
</feature>
<gene>
    <name evidence="7" type="ORF">DLAC_04549</name>
</gene>
<dbReference type="PROSITE" id="PS51518">
    <property type="entry name" value="SGF29_C"/>
    <property type="match status" value="1"/>
</dbReference>
<dbReference type="GO" id="GO:0000124">
    <property type="term" value="C:SAGA complex"/>
    <property type="evidence" value="ECO:0007669"/>
    <property type="project" value="InterPro"/>
</dbReference>
<dbReference type="EMBL" id="LODT01000022">
    <property type="protein sequence ID" value="KYQ94252.1"/>
    <property type="molecule type" value="Genomic_DNA"/>
</dbReference>
<dbReference type="Pfam" id="PF07039">
    <property type="entry name" value="SGF29_Tudor"/>
    <property type="match status" value="1"/>
</dbReference>
<dbReference type="OrthoDB" id="10265994at2759"/>
<dbReference type="CDD" id="cd20394">
    <property type="entry name" value="Tudor_SGF29_rpt2"/>
    <property type="match status" value="1"/>
</dbReference>
<keyword evidence="2" id="KW-0805">Transcription regulation</keyword>
<dbReference type="InterPro" id="IPR010750">
    <property type="entry name" value="SGF29_tudor-like_dom"/>
</dbReference>
<evidence type="ECO:0000256" key="5">
    <source>
        <dbReference type="SAM" id="MobiDB-lite"/>
    </source>
</evidence>
<sequence>MKETEIYNKLMLIHKEGVPTSSLFDDDEELLFPLEVGHEMFLKAQKVYLESKSFVEGIEKQLNKCIDKINKNEKSHNLLNNSKFQNNQNSSNSSSSSDDEENARVEVGQKRKTKPTTPLSASKTKRFKPPQASESDRSEREGKDSNSNNIIKDNTSSHSNNSSPIPKEEKETTTAKKEINGNGKETISNGTLVAAREKNQWILAKVNGFNNKTQKYEVIDEDEEEQKRFSVSMKDIIQLPTLSNLPTFSVGTKVLAMFPDTTTFYTAQVYQITKNKNKITHYVLHFDDDQENGQTPNRRVSPQHVIQYTK</sequence>
<evidence type="ECO:0000256" key="4">
    <source>
        <dbReference type="ARBA" id="ARBA00023242"/>
    </source>
</evidence>
<dbReference type="Proteomes" id="UP000076078">
    <property type="component" value="Unassembled WGS sequence"/>
</dbReference>
<feature type="domain" description="SGF29 C-terminal" evidence="6">
    <location>
        <begin position="183"/>
        <end position="310"/>
    </location>
</feature>
<dbReference type="PANTHER" id="PTHR21539">
    <property type="entry name" value="SAGA-ASSOCIATED FACTOR 29"/>
    <property type="match status" value="1"/>
</dbReference>
<dbReference type="FunCoup" id="A0A151ZJS5">
    <property type="interactions" value="423"/>
</dbReference>
<feature type="compositionally biased region" description="Basic and acidic residues" evidence="5">
    <location>
        <begin position="166"/>
        <end position="179"/>
    </location>
</feature>
<feature type="compositionally biased region" description="Basic and acidic residues" evidence="5">
    <location>
        <begin position="134"/>
        <end position="144"/>
    </location>
</feature>
<evidence type="ECO:0000256" key="2">
    <source>
        <dbReference type="ARBA" id="ARBA00023015"/>
    </source>
</evidence>
<feature type="region of interest" description="Disordered" evidence="5">
    <location>
        <begin position="79"/>
        <end position="186"/>
    </location>
</feature>
<reference evidence="7 8" key="1">
    <citation type="submission" date="2015-12" db="EMBL/GenBank/DDBJ databases">
        <title>Dictyostelia acquired genes for synthesis and detection of signals that induce cell-type specialization by lateral gene transfer from prokaryotes.</title>
        <authorList>
            <person name="Gloeckner G."/>
            <person name="Schaap P."/>
        </authorList>
    </citation>
    <scope>NUCLEOTIDE SEQUENCE [LARGE SCALE GENOMIC DNA]</scope>
    <source>
        <strain evidence="7 8">TK</strain>
    </source>
</reference>
<dbReference type="OMA" id="HEMYNKT"/>
<comment type="subcellular location">
    <subcellularLocation>
        <location evidence="1">Nucleus</location>
    </subcellularLocation>
</comment>
<comment type="caution">
    <text evidence="7">The sequence shown here is derived from an EMBL/GenBank/DDBJ whole genome shotgun (WGS) entry which is preliminary data.</text>
</comment>
<dbReference type="GO" id="GO:0005634">
    <property type="term" value="C:nucleus"/>
    <property type="evidence" value="ECO:0007669"/>
    <property type="project" value="UniProtKB-SubCell"/>
</dbReference>
<keyword evidence="4" id="KW-0539">Nucleus</keyword>
<evidence type="ECO:0000256" key="1">
    <source>
        <dbReference type="ARBA" id="ARBA00004123"/>
    </source>
</evidence>
<feature type="compositionally biased region" description="Polar residues" evidence="5">
    <location>
        <begin position="145"/>
        <end position="164"/>
    </location>
</feature>
<dbReference type="FunFam" id="2.30.30.140:FF:000061">
    <property type="entry name" value="SAGA-associated factor 29 isoform X6"/>
    <property type="match status" value="1"/>
</dbReference>
<feature type="compositionally biased region" description="Polar residues" evidence="5">
    <location>
        <begin position="292"/>
        <end position="310"/>
    </location>
</feature>
<dbReference type="CDD" id="cd20393">
    <property type="entry name" value="Tudor_SGF29_rpt1"/>
    <property type="match status" value="1"/>
</dbReference>
<dbReference type="InterPro" id="IPR047287">
    <property type="entry name" value="Tudor_SGF29_rpt2"/>
</dbReference>
<evidence type="ECO:0000313" key="8">
    <source>
        <dbReference type="Proteomes" id="UP000076078"/>
    </source>
</evidence>
<keyword evidence="3" id="KW-0804">Transcription</keyword>
<dbReference type="AlphaFoldDB" id="A0A151ZJS5"/>
<dbReference type="InParanoid" id="A0A151ZJS5"/>
<organism evidence="7 8">
    <name type="scientific">Tieghemostelium lacteum</name>
    <name type="common">Slime mold</name>
    <name type="synonym">Dictyostelium lacteum</name>
    <dbReference type="NCBI Taxonomy" id="361077"/>
    <lineage>
        <taxon>Eukaryota</taxon>
        <taxon>Amoebozoa</taxon>
        <taxon>Evosea</taxon>
        <taxon>Eumycetozoa</taxon>
        <taxon>Dictyostelia</taxon>
        <taxon>Dictyosteliales</taxon>
        <taxon>Raperosteliaceae</taxon>
        <taxon>Tieghemostelium</taxon>
    </lineage>
</organism>
<keyword evidence="8" id="KW-1185">Reference proteome</keyword>
<name>A0A151ZJS5_TIELA</name>
<evidence type="ECO:0000259" key="6">
    <source>
        <dbReference type="PROSITE" id="PS51518"/>
    </source>
</evidence>
<protein>
    <submittedName>
        <fullName evidence="7">DUF1325 family protein</fullName>
    </submittedName>
</protein>
<feature type="region of interest" description="Disordered" evidence="5">
    <location>
        <begin position="288"/>
        <end position="310"/>
    </location>
</feature>
<dbReference type="InterPro" id="IPR037802">
    <property type="entry name" value="SGF29"/>
</dbReference>
<dbReference type="Gene3D" id="2.30.30.140">
    <property type="match status" value="2"/>
</dbReference>
<evidence type="ECO:0000313" key="7">
    <source>
        <dbReference type="EMBL" id="KYQ94252.1"/>
    </source>
</evidence>
<evidence type="ECO:0000256" key="3">
    <source>
        <dbReference type="ARBA" id="ARBA00023163"/>
    </source>
</evidence>
<accession>A0A151ZJS5</accession>
<dbReference type="PANTHER" id="PTHR21539:SF0">
    <property type="entry name" value="SAGA-ASSOCIATED FACTOR 29"/>
    <property type="match status" value="1"/>
</dbReference>
<dbReference type="InterPro" id="IPR047288">
    <property type="entry name" value="Tudor_SGF29_rpt1"/>
</dbReference>
<dbReference type="STRING" id="361077.A0A151ZJS5"/>
<proteinExistence type="predicted"/>